<evidence type="ECO:0000256" key="1">
    <source>
        <dbReference type="SAM" id="MobiDB-lite"/>
    </source>
</evidence>
<evidence type="ECO:0000313" key="2">
    <source>
        <dbReference type="EMBL" id="KAF9787504.1"/>
    </source>
</evidence>
<feature type="compositionally biased region" description="Basic and acidic residues" evidence="1">
    <location>
        <begin position="1"/>
        <end position="10"/>
    </location>
</feature>
<evidence type="ECO:0008006" key="4">
    <source>
        <dbReference type="Google" id="ProtNLM"/>
    </source>
</evidence>
<comment type="caution">
    <text evidence="2">The sequence shown here is derived from an EMBL/GenBank/DDBJ whole genome shotgun (WGS) entry which is preliminary data.</text>
</comment>
<evidence type="ECO:0000313" key="3">
    <source>
        <dbReference type="Proteomes" id="UP000736335"/>
    </source>
</evidence>
<gene>
    <name evidence="2" type="ORF">BJ322DRAFT_729080</name>
</gene>
<sequence>MGDDGPRDTLLDGAAEAGNPPTAPLVEHSREDCQPNPCPPQQRPPIYKVPIEILDKIFDLVAPPRTRVGVYTLLKLTHVCQFWRIALINKPQAWATIFATQADCRSFVQTCLERSFPVCLEVTVDARKFAPPKWSFCTCNTNKRSRVMYERLRLIPNRNNPCEWHFVFELLVETRHSERIHELDIIFKDSCPLGEERVPLALKSCRFFDSSSFQLTSLKWTDRETRYANDLFSVPPFLPTLRFLSFKGYWNGQFTKVNNLTSFIFKNYYYEVDGESFRTFLLNNRSLETLFLKCVRLKDNSNGPPIDLPKVKSFSAYSPRESPLSAIFRVPALRHLSSLFISVEWKHGYAWFTFSATGDDIVFTIKTKTTRIKETWQDLTGHAQPSIKHVRLENSGDLPLGCSEGPVVNPSFTDTHTLEIGRGYTSRFYPDLPHDSKELGPQLDAILLNFPEDAELPDNEDDWDRNMLDVIEDLVGYRFEHGRSVSVAV</sequence>
<feature type="region of interest" description="Disordered" evidence="1">
    <location>
        <begin position="1"/>
        <end position="43"/>
    </location>
</feature>
<protein>
    <recommendedName>
        <fullName evidence="4">F-box domain-containing protein</fullName>
    </recommendedName>
</protein>
<dbReference type="Proteomes" id="UP000736335">
    <property type="component" value="Unassembled WGS sequence"/>
</dbReference>
<reference evidence="2" key="1">
    <citation type="journal article" date="2020" name="Nat. Commun.">
        <title>Large-scale genome sequencing of mycorrhizal fungi provides insights into the early evolution of symbiotic traits.</title>
        <authorList>
            <person name="Miyauchi S."/>
            <person name="Kiss E."/>
            <person name="Kuo A."/>
            <person name="Drula E."/>
            <person name="Kohler A."/>
            <person name="Sanchez-Garcia M."/>
            <person name="Morin E."/>
            <person name="Andreopoulos B."/>
            <person name="Barry K.W."/>
            <person name="Bonito G."/>
            <person name="Buee M."/>
            <person name="Carver A."/>
            <person name="Chen C."/>
            <person name="Cichocki N."/>
            <person name="Clum A."/>
            <person name="Culley D."/>
            <person name="Crous P.W."/>
            <person name="Fauchery L."/>
            <person name="Girlanda M."/>
            <person name="Hayes R.D."/>
            <person name="Keri Z."/>
            <person name="LaButti K."/>
            <person name="Lipzen A."/>
            <person name="Lombard V."/>
            <person name="Magnuson J."/>
            <person name="Maillard F."/>
            <person name="Murat C."/>
            <person name="Nolan M."/>
            <person name="Ohm R.A."/>
            <person name="Pangilinan J."/>
            <person name="Pereira M.F."/>
            <person name="Perotto S."/>
            <person name="Peter M."/>
            <person name="Pfister S."/>
            <person name="Riley R."/>
            <person name="Sitrit Y."/>
            <person name="Stielow J.B."/>
            <person name="Szollosi G."/>
            <person name="Zifcakova L."/>
            <person name="Stursova M."/>
            <person name="Spatafora J.W."/>
            <person name="Tedersoo L."/>
            <person name="Vaario L.M."/>
            <person name="Yamada A."/>
            <person name="Yan M."/>
            <person name="Wang P."/>
            <person name="Xu J."/>
            <person name="Bruns T."/>
            <person name="Baldrian P."/>
            <person name="Vilgalys R."/>
            <person name="Dunand C."/>
            <person name="Henrissat B."/>
            <person name="Grigoriev I.V."/>
            <person name="Hibbett D."/>
            <person name="Nagy L.G."/>
            <person name="Martin F.M."/>
        </authorList>
    </citation>
    <scope>NUCLEOTIDE SEQUENCE</scope>
    <source>
        <strain evidence="2">UH-Tt-Lm1</strain>
    </source>
</reference>
<reference evidence="2" key="2">
    <citation type="submission" date="2020-11" db="EMBL/GenBank/DDBJ databases">
        <authorList>
            <consortium name="DOE Joint Genome Institute"/>
            <person name="Kuo A."/>
            <person name="Miyauchi S."/>
            <person name="Kiss E."/>
            <person name="Drula E."/>
            <person name="Kohler A."/>
            <person name="Sanchez-Garcia M."/>
            <person name="Andreopoulos B."/>
            <person name="Barry K.W."/>
            <person name="Bonito G."/>
            <person name="Buee M."/>
            <person name="Carver A."/>
            <person name="Chen C."/>
            <person name="Cichocki N."/>
            <person name="Clum A."/>
            <person name="Culley D."/>
            <person name="Crous P.W."/>
            <person name="Fauchery L."/>
            <person name="Girlanda M."/>
            <person name="Hayes R."/>
            <person name="Keri Z."/>
            <person name="Labutti K."/>
            <person name="Lipzen A."/>
            <person name="Lombard V."/>
            <person name="Magnuson J."/>
            <person name="Maillard F."/>
            <person name="Morin E."/>
            <person name="Murat C."/>
            <person name="Nolan M."/>
            <person name="Ohm R."/>
            <person name="Pangilinan J."/>
            <person name="Pereira M."/>
            <person name="Perotto S."/>
            <person name="Peter M."/>
            <person name="Riley R."/>
            <person name="Sitrit Y."/>
            <person name="Stielow B."/>
            <person name="Szollosi G."/>
            <person name="Zifcakova L."/>
            <person name="Stursova M."/>
            <person name="Spatafora J.W."/>
            <person name="Tedersoo L."/>
            <person name="Vaario L.-M."/>
            <person name="Yamada A."/>
            <person name="Yan M."/>
            <person name="Wang P."/>
            <person name="Xu J."/>
            <person name="Bruns T."/>
            <person name="Baldrian P."/>
            <person name="Vilgalys R."/>
            <person name="Henrissat B."/>
            <person name="Grigoriev I.V."/>
            <person name="Hibbett D."/>
            <person name="Nagy L.G."/>
            <person name="Martin F.M."/>
        </authorList>
    </citation>
    <scope>NUCLEOTIDE SEQUENCE</scope>
    <source>
        <strain evidence="2">UH-Tt-Lm1</strain>
    </source>
</reference>
<organism evidence="2 3">
    <name type="scientific">Thelephora terrestris</name>
    <dbReference type="NCBI Taxonomy" id="56493"/>
    <lineage>
        <taxon>Eukaryota</taxon>
        <taxon>Fungi</taxon>
        <taxon>Dikarya</taxon>
        <taxon>Basidiomycota</taxon>
        <taxon>Agaricomycotina</taxon>
        <taxon>Agaricomycetes</taxon>
        <taxon>Thelephorales</taxon>
        <taxon>Thelephoraceae</taxon>
        <taxon>Thelephora</taxon>
    </lineage>
</organism>
<dbReference type="OrthoDB" id="3365698at2759"/>
<accession>A0A9P6HIF0</accession>
<dbReference type="EMBL" id="WIUZ02000005">
    <property type="protein sequence ID" value="KAF9787504.1"/>
    <property type="molecule type" value="Genomic_DNA"/>
</dbReference>
<keyword evidence="3" id="KW-1185">Reference proteome</keyword>
<proteinExistence type="predicted"/>
<name>A0A9P6HIF0_9AGAM</name>
<dbReference type="AlphaFoldDB" id="A0A9P6HIF0"/>